<proteinExistence type="inferred from homology"/>
<dbReference type="CDD" id="cd14773">
    <property type="entry name" value="TrHb2_PhHbO-like_O"/>
    <property type="match status" value="1"/>
</dbReference>
<reference evidence="7 8" key="1">
    <citation type="journal article" date="2011" name="J. Bacteriol.">
        <title>Genome sequence of Methyloversatilis universalis FAM5T, a methylotrophic representative of the order Rhodocyclales.</title>
        <authorList>
            <person name="Kittichotirat W."/>
            <person name="Good N.M."/>
            <person name="Hall R."/>
            <person name="Bringel F."/>
            <person name="Lajus A."/>
            <person name="Medigue C."/>
            <person name="Smalley N.E."/>
            <person name="Beck D."/>
            <person name="Bumgarner R."/>
            <person name="Vuilleumier S."/>
            <person name="Kalyuzhnaya M.G."/>
        </authorList>
    </citation>
    <scope>NUCLEOTIDE SEQUENCE [LARGE SCALE GENOMIC DNA]</scope>
    <source>
        <strain evidence="8">ATCC BAA-1314 / JCM 13912 / FAM5</strain>
    </source>
</reference>
<dbReference type="PANTHER" id="PTHR47366">
    <property type="entry name" value="TWO-ON-TWO HEMOGLOBIN-3"/>
    <property type="match status" value="1"/>
</dbReference>
<dbReference type="InterPro" id="IPR044203">
    <property type="entry name" value="GlbO/GLB3-like"/>
</dbReference>
<dbReference type="GO" id="GO:0020037">
    <property type="term" value="F:heme binding"/>
    <property type="evidence" value="ECO:0007669"/>
    <property type="project" value="InterPro"/>
</dbReference>
<name>F5RCQ2_METUF</name>
<comment type="cofactor">
    <cofactor evidence="1">
        <name>heme</name>
        <dbReference type="ChEBI" id="CHEBI:30413"/>
    </cofactor>
</comment>
<gene>
    <name evidence="7" type="ORF">METUNv1_02056</name>
</gene>
<evidence type="ECO:0000256" key="1">
    <source>
        <dbReference type="ARBA" id="ARBA00001971"/>
    </source>
</evidence>
<dbReference type="GO" id="GO:0019825">
    <property type="term" value="F:oxygen binding"/>
    <property type="evidence" value="ECO:0007669"/>
    <property type="project" value="InterPro"/>
</dbReference>
<dbReference type="GO" id="GO:0005344">
    <property type="term" value="F:oxygen carrier activity"/>
    <property type="evidence" value="ECO:0007669"/>
    <property type="project" value="InterPro"/>
</dbReference>
<dbReference type="Proteomes" id="UP000005019">
    <property type="component" value="Unassembled WGS sequence"/>
</dbReference>
<dbReference type="AlphaFoldDB" id="F5RCQ2"/>
<dbReference type="PANTHER" id="PTHR47366:SF1">
    <property type="entry name" value="TWO-ON-TWO HEMOGLOBIN-3"/>
    <property type="match status" value="1"/>
</dbReference>
<keyword evidence="5" id="KW-0408">Iron</keyword>
<keyword evidence="8" id="KW-1185">Reference proteome</keyword>
<evidence type="ECO:0000256" key="3">
    <source>
        <dbReference type="ARBA" id="ARBA00022617"/>
    </source>
</evidence>
<dbReference type="SUPFAM" id="SSF46458">
    <property type="entry name" value="Globin-like"/>
    <property type="match status" value="1"/>
</dbReference>
<dbReference type="eggNOG" id="COG2346">
    <property type="taxonomic scope" value="Bacteria"/>
</dbReference>
<dbReference type="InterPro" id="IPR001486">
    <property type="entry name" value="Hemoglobin_trunc"/>
</dbReference>
<dbReference type="InterPro" id="IPR019795">
    <property type="entry name" value="Globin_bac-like_CS"/>
</dbReference>
<dbReference type="GO" id="GO:0046872">
    <property type="term" value="F:metal ion binding"/>
    <property type="evidence" value="ECO:0007669"/>
    <property type="project" value="UniProtKB-KW"/>
</dbReference>
<evidence type="ECO:0000313" key="8">
    <source>
        <dbReference type="Proteomes" id="UP000005019"/>
    </source>
</evidence>
<evidence type="ECO:0000256" key="4">
    <source>
        <dbReference type="ARBA" id="ARBA00022723"/>
    </source>
</evidence>
<dbReference type="STRING" id="1000565.METUNv1_02056"/>
<dbReference type="EMBL" id="AFHG01000048">
    <property type="protein sequence ID" value="EGK71832.1"/>
    <property type="molecule type" value="Genomic_DNA"/>
</dbReference>
<dbReference type="InterPro" id="IPR009050">
    <property type="entry name" value="Globin-like_sf"/>
</dbReference>
<keyword evidence="3" id="KW-0349">Heme</keyword>
<keyword evidence="2" id="KW-0813">Transport</keyword>
<dbReference type="Gene3D" id="1.10.490.10">
    <property type="entry name" value="Globins"/>
    <property type="match status" value="1"/>
</dbReference>
<protein>
    <submittedName>
        <fullName evidence="7">Globin-like protein</fullName>
    </submittedName>
</protein>
<evidence type="ECO:0000256" key="2">
    <source>
        <dbReference type="ARBA" id="ARBA00022448"/>
    </source>
</evidence>
<evidence type="ECO:0000313" key="7">
    <source>
        <dbReference type="EMBL" id="EGK71832.1"/>
    </source>
</evidence>
<organism evidence="7 8">
    <name type="scientific">Methyloversatilis universalis (strain ATCC BAA-1314 / DSM 25237 / JCM 13912 / CCUG 52030 / FAM5)</name>
    <dbReference type="NCBI Taxonomy" id="1000565"/>
    <lineage>
        <taxon>Bacteria</taxon>
        <taxon>Pseudomonadati</taxon>
        <taxon>Pseudomonadota</taxon>
        <taxon>Betaproteobacteria</taxon>
        <taxon>Nitrosomonadales</taxon>
        <taxon>Sterolibacteriaceae</taxon>
        <taxon>Methyloversatilis</taxon>
    </lineage>
</organism>
<dbReference type="Pfam" id="PF01152">
    <property type="entry name" value="Bac_globin"/>
    <property type="match status" value="1"/>
</dbReference>
<comment type="caution">
    <text evidence="7">The sequence shown here is derived from an EMBL/GenBank/DDBJ whole genome shotgun (WGS) entry which is preliminary data.</text>
</comment>
<comment type="similarity">
    <text evidence="6">Belongs to the truncated hemoglobin family. Group II subfamily.</text>
</comment>
<dbReference type="RefSeq" id="WP_008061333.1">
    <property type="nucleotide sequence ID" value="NZ_AFHG01000048.1"/>
</dbReference>
<dbReference type="InterPro" id="IPR012292">
    <property type="entry name" value="Globin/Proto"/>
</dbReference>
<keyword evidence="4" id="KW-0479">Metal-binding</keyword>
<accession>F5RCQ2</accession>
<evidence type="ECO:0000256" key="5">
    <source>
        <dbReference type="ARBA" id="ARBA00023004"/>
    </source>
</evidence>
<evidence type="ECO:0000256" key="6">
    <source>
        <dbReference type="ARBA" id="ARBA00034496"/>
    </source>
</evidence>
<dbReference type="OrthoDB" id="9790913at2"/>
<dbReference type="PROSITE" id="PS01213">
    <property type="entry name" value="GLOBIN_FAM_2"/>
    <property type="match status" value="1"/>
</dbReference>
<sequence>MNAPAIKPASMFQQIGGEEPLRRLVNAFYDIVETHPDGEPVHKLHLEGFGVAHLREAQFEFLCGFLGGPRYYAERMGHSNLRQMHAHVAIGQAEVVSWLRCMVHAIEATGIPTDVGVRLMQHFTRAAEALKNRD</sequence>